<feature type="region of interest" description="Disordered" evidence="1">
    <location>
        <begin position="543"/>
        <end position="574"/>
    </location>
</feature>
<name>A0ABN9WAW2_9DINO</name>
<feature type="region of interest" description="Disordered" evidence="1">
    <location>
        <begin position="1352"/>
        <end position="1373"/>
    </location>
</feature>
<evidence type="ECO:0000256" key="1">
    <source>
        <dbReference type="SAM" id="MobiDB-lite"/>
    </source>
</evidence>
<dbReference type="InterPro" id="IPR050587">
    <property type="entry name" value="GNT1/Glycosyltrans_8"/>
</dbReference>
<reference evidence="2" key="1">
    <citation type="submission" date="2023-10" db="EMBL/GenBank/DDBJ databases">
        <authorList>
            <person name="Chen Y."/>
            <person name="Shah S."/>
            <person name="Dougan E. K."/>
            <person name="Thang M."/>
            <person name="Chan C."/>
        </authorList>
    </citation>
    <scope>NUCLEOTIDE SEQUENCE [LARGE SCALE GENOMIC DNA]</scope>
</reference>
<feature type="region of interest" description="Disordered" evidence="1">
    <location>
        <begin position="440"/>
        <end position="477"/>
    </location>
</feature>
<feature type="compositionally biased region" description="Low complexity" evidence="1">
    <location>
        <begin position="559"/>
        <end position="570"/>
    </location>
</feature>
<gene>
    <name evidence="2" type="ORF">PCOR1329_LOCUS64563</name>
</gene>
<feature type="region of interest" description="Disordered" evidence="1">
    <location>
        <begin position="794"/>
        <end position="831"/>
    </location>
</feature>
<evidence type="ECO:0000313" key="3">
    <source>
        <dbReference type="Proteomes" id="UP001189429"/>
    </source>
</evidence>
<feature type="compositionally biased region" description="Gly residues" evidence="1">
    <location>
        <begin position="1239"/>
        <end position="1271"/>
    </location>
</feature>
<organism evidence="2 3">
    <name type="scientific">Prorocentrum cordatum</name>
    <dbReference type="NCBI Taxonomy" id="2364126"/>
    <lineage>
        <taxon>Eukaryota</taxon>
        <taxon>Sar</taxon>
        <taxon>Alveolata</taxon>
        <taxon>Dinophyceae</taxon>
        <taxon>Prorocentrales</taxon>
        <taxon>Prorocentraceae</taxon>
        <taxon>Prorocentrum</taxon>
    </lineage>
</organism>
<dbReference type="PANTHER" id="PTHR11183">
    <property type="entry name" value="GLYCOGENIN SUBFAMILY MEMBER"/>
    <property type="match status" value="1"/>
</dbReference>
<feature type="region of interest" description="Disordered" evidence="1">
    <location>
        <begin position="1125"/>
        <end position="1144"/>
    </location>
</feature>
<accession>A0ABN9WAW2</accession>
<feature type="compositionally biased region" description="Gly residues" evidence="1">
    <location>
        <begin position="1354"/>
        <end position="1363"/>
    </location>
</feature>
<protein>
    <submittedName>
        <fullName evidence="2">Uncharacterized protein</fullName>
    </submittedName>
</protein>
<evidence type="ECO:0000313" key="2">
    <source>
        <dbReference type="EMBL" id="CAK0881850.1"/>
    </source>
</evidence>
<feature type="compositionally biased region" description="Basic and acidic residues" evidence="1">
    <location>
        <begin position="454"/>
        <end position="470"/>
    </location>
</feature>
<comment type="caution">
    <text evidence="2">The sequence shown here is derived from an EMBL/GenBank/DDBJ whole genome shotgun (WGS) entry which is preliminary data.</text>
</comment>
<dbReference type="Proteomes" id="UP001189429">
    <property type="component" value="Unassembled WGS sequence"/>
</dbReference>
<feature type="compositionally biased region" description="Low complexity" evidence="1">
    <location>
        <begin position="1364"/>
        <end position="1373"/>
    </location>
</feature>
<dbReference type="SUPFAM" id="SSF53448">
    <property type="entry name" value="Nucleotide-diphospho-sugar transferases"/>
    <property type="match status" value="1"/>
</dbReference>
<feature type="non-terminal residue" evidence="2">
    <location>
        <position position="1373"/>
    </location>
</feature>
<feature type="region of interest" description="Disordered" evidence="1">
    <location>
        <begin position="1239"/>
        <end position="1273"/>
    </location>
</feature>
<dbReference type="Gene3D" id="3.90.550.10">
    <property type="entry name" value="Spore Coat Polysaccharide Biosynthesis Protein SpsA, Chain A"/>
    <property type="match status" value="1"/>
</dbReference>
<dbReference type="InterPro" id="IPR029044">
    <property type="entry name" value="Nucleotide-diphossugar_trans"/>
</dbReference>
<keyword evidence="3" id="KW-1185">Reference proteome</keyword>
<proteinExistence type="predicted"/>
<dbReference type="EMBL" id="CAUYUJ010018237">
    <property type="protein sequence ID" value="CAK0881850.1"/>
    <property type="molecule type" value="Genomic_DNA"/>
</dbReference>
<sequence>MKIRLWGMTQYRRIVYLDADVLVQRPVDELFALPDEVSFAAPVHSSARGAQVSVGVMSLRPDRAVYAAFVAYLERTAPALQTKVRSLDQLLQHTFLASHFQYAWWDAATGAFAGCDPEAPAALFRSEDLRVGAGEGAAPAPLGTVCVLPPRFDFCVTYPGLVDAEGSEESQHELAAQFAEPLGSDVAAGMEWHDGLEANVLHWTGPRRKPWLHWLPLARTPFDDLWWDAHEQLCRPGAGGVQDEGGAAVGGGPAGSLRVRLAHLALAALVAAAAGGLWGLELAVGESSHVAPAAAAAPPGPTCPAPLEWGCPECPEVPACPQCPSCPEPPAAESGVLAQVGVHLLAGGFWRAAAWVQERARQTIGVQSRGDGVDHERLLLHPCSANRDRWYIIAPTLMSTLSHDEMVDMLKRGYRTAVELDAEHPLAGFGWYAMGHGGELSPSDDAPGLETDEATAKKDSEPAADIRTDTLPDTPLEGPGATHFLAEHFDRYGGDPRQWFLTWLRGRTIDGPDRTYHDMTVSLALQSLATRRAKDRADVIAAFGQGGGGRGPRGSPTTAADGAKAGDFASGSGGSGPVRGWSLCELETGFANLAAFDTGFAPLPGYASGAGEAFANVGIGDGGLEGLQGLELYLGMADVEDCFHRLEAPAWLGPFFACPEVPARAPGLAEMEGVQPSPAGARGRELHGGEALREVSSVGRAFEGSRFQLTGHSARELALSAAGLARGPRSDVWEYPSGEADEFVAVRDFTEVPAGLLNESLWIPRVRGAWELSESILILEAALERSTRALARTGAAGARAGPRPAPRDTAAVSSSGSSSSEPKPSAVGGRARVLARRSRQRLAKHWGIERGGLRLLEARRFRDFEAVAKELDPAVAGDDLDGWLAKFFNDSCLQRRQPGLRGEAWGAMAADICPRGRGPTAAAILPGAGAYLRPRELTGARPVWAFARPELVGQFKETCGQLNIPAVPCMMRRSGPGIDRAQQFRPLGEARKRGRRARHKSVVRYEQAARLSEARHDLPLATQNRCEVLDARLAELQLRGAGRAAGGAGSGKAPQATSPTSPCFVASARMSVQVAECRVLALEADSTRPASIKMATTSAAGEIVREKVHDINGTKIRVGRNLEHVPVPKGAGKKQGAPVSTQEPEVEPGKYVLMELAGDVVEQDIWDYFGVLGTIKEVTVQQNELTATVAFTESDDDIKKFMLEQTHEIKGKAATVQEFRKRKGKGEFEKGSKALKGGWGFGGKDGGQSVGDGGWGKGGWGKDGFGGGPASGGKEAWADPVLAVAKGGCAGQTLAWSSDGCGKMGGMVPGGGKRGFGDGAAGAEPAAKFQKGEYGKKGKSFEAAMGFGFESAAKGGGGDGGTSKGAYGSFAAP</sequence>